<keyword evidence="3" id="KW-0597">Phosphoprotein</keyword>
<dbReference type="InterPro" id="IPR003661">
    <property type="entry name" value="HisK_dim/P_dom"/>
</dbReference>
<keyword evidence="7" id="KW-0472">Membrane</keyword>
<dbReference type="GO" id="GO:0005886">
    <property type="term" value="C:plasma membrane"/>
    <property type="evidence" value="ECO:0007669"/>
    <property type="project" value="TreeGrafter"/>
</dbReference>
<evidence type="ECO:0000256" key="1">
    <source>
        <dbReference type="ARBA" id="ARBA00000085"/>
    </source>
</evidence>
<keyword evidence="7" id="KW-0812">Transmembrane</keyword>
<dbReference type="InterPro" id="IPR050351">
    <property type="entry name" value="BphY/WalK/GraS-like"/>
</dbReference>
<keyword evidence="10" id="KW-1185">Reference proteome</keyword>
<dbReference type="FunFam" id="3.30.565.10:FF:000006">
    <property type="entry name" value="Sensor histidine kinase WalK"/>
    <property type="match status" value="1"/>
</dbReference>
<dbReference type="InterPro" id="IPR036890">
    <property type="entry name" value="HATPase_C_sf"/>
</dbReference>
<dbReference type="SUPFAM" id="SSF55874">
    <property type="entry name" value="ATPase domain of HSP90 chaperone/DNA topoisomerase II/histidine kinase"/>
    <property type="match status" value="1"/>
</dbReference>
<dbReference type="SUPFAM" id="SSF47384">
    <property type="entry name" value="Homodimeric domain of signal transducing histidine kinase"/>
    <property type="match status" value="1"/>
</dbReference>
<accession>I6Z5J7</accession>
<dbReference type="EC" id="2.7.13.3" evidence="2"/>
<dbReference type="Gene3D" id="1.10.287.130">
    <property type="match status" value="1"/>
</dbReference>
<dbReference type="GO" id="GO:0000155">
    <property type="term" value="F:phosphorelay sensor kinase activity"/>
    <property type="evidence" value="ECO:0007669"/>
    <property type="project" value="InterPro"/>
</dbReference>
<reference evidence="9 10" key="1">
    <citation type="journal article" date="2013" name="PLoS ONE">
        <title>Genomic analysis of Melioribacter roseus, facultatively anaerobic organotrophic bacterium representing a novel deep lineage within Bacteriodetes/Chlorobi group.</title>
        <authorList>
            <person name="Kadnikov V.V."/>
            <person name="Mardanov A.V."/>
            <person name="Podosokorskaya O.A."/>
            <person name="Gavrilov S.N."/>
            <person name="Kublanov I.V."/>
            <person name="Beletsky A.V."/>
            <person name="Bonch-Osmolovskaya E.A."/>
            <person name="Ravin N.V."/>
        </authorList>
    </citation>
    <scope>NUCLEOTIDE SEQUENCE [LARGE SCALE GENOMIC DNA]</scope>
    <source>
        <strain evidence="10">JCM 17771 / P3M-2</strain>
    </source>
</reference>
<evidence type="ECO:0000256" key="4">
    <source>
        <dbReference type="ARBA" id="ARBA00022679"/>
    </source>
</evidence>
<dbReference type="OrthoDB" id="1933776at2"/>
<evidence type="ECO:0000256" key="2">
    <source>
        <dbReference type="ARBA" id="ARBA00012438"/>
    </source>
</evidence>
<dbReference type="PANTHER" id="PTHR45453:SF1">
    <property type="entry name" value="PHOSPHATE REGULON SENSOR PROTEIN PHOR"/>
    <property type="match status" value="1"/>
</dbReference>
<evidence type="ECO:0000256" key="6">
    <source>
        <dbReference type="ARBA" id="ARBA00023012"/>
    </source>
</evidence>
<name>I6Z5J7_MELRP</name>
<dbReference type="PANTHER" id="PTHR45453">
    <property type="entry name" value="PHOSPHATE REGULON SENSOR PROTEIN PHOR"/>
    <property type="match status" value="1"/>
</dbReference>
<evidence type="ECO:0000256" key="5">
    <source>
        <dbReference type="ARBA" id="ARBA00022777"/>
    </source>
</evidence>
<dbReference type="CDD" id="cd00082">
    <property type="entry name" value="HisKA"/>
    <property type="match status" value="1"/>
</dbReference>
<proteinExistence type="predicted"/>
<keyword evidence="7" id="KW-1133">Transmembrane helix</keyword>
<gene>
    <name evidence="9" type="ordered locus">MROS_1188</name>
</gene>
<dbReference type="PRINTS" id="PR00344">
    <property type="entry name" value="BCTRLSENSOR"/>
</dbReference>
<dbReference type="EMBL" id="CP003557">
    <property type="protein sequence ID" value="AFN74425.1"/>
    <property type="molecule type" value="Genomic_DNA"/>
</dbReference>
<dbReference type="KEGG" id="mro:MROS_1188"/>
<dbReference type="STRING" id="1191523.MROS_1188"/>
<dbReference type="SMART" id="SM00388">
    <property type="entry name" value="HisKA"/>
    <property type="match status" value="1"/>
</dbReference>
<dbReference type="Proteomes" id="UP000009011">
    <property type="component" value="Chromosome"/>
</dbReference>
<feature type="transmembrane region" description="Helical" evidence="7">
    <location>
        <begin position="238"/>
        <end position="257"/>
    </location>
</feature>
<sequence>MKEKKVKILIAVMTASLIGVAFVQFYLIGKSLKIEEEKFDRNASYALMRATDKLEKRHAAEAVIKKFDDDHFIPPPDFGRDTAFVFEHGDDFDFDINVIVKDDSNRIKINARNIRKLPAHPTALWIQKVDTIIQKKLVANVLKDLLADRDSIENKLNKDEIEKSLKEELSDGSIETDFYFGVHKLNEDRLILVKEGADTTELIKSKYRAPLFPRRIFASPYELIVYFPDKDYYIFKSLALMLAMSFVFIAVIAYAFYLTVRMFIRQKKLTEVKNDLINNITHEFKTPISTISIACEALGDPELAVNEKIVIRYSGIVREENERLKRLVESLLTTAALEKNGGSSLNLVKKEVSIDDVVNECVKSFRERGRADNFSIETIGIPSGITINGDKYHLINVIGNLIDNAIKYNLRAPDIKISVSTNDDYCKVEVKDNGIGIPRNEIDKIFETFYRIPTGNIHNVRGNGLGLSYCKNIVELHGGKIKVESKPNEGSAFIILLPIAGKKS</sequence>
<feature type="domain" description="Histidine kinase" evidence="8">
    <location>
        <begin position="279"/>
        <end position="501"/>
    </location>
</feature>
<dbReference type="CDD" id="cd00075">
    <property type="entry name" value="HATPase"/>
    <property type="match status" value="1"/>
</dbReference>
<dbReference type="PROSITE" id="PS50109">
    <property type="entry name" value="HIS_KIN"/>
    <property type="match status" value="1"/>
</dbReference>
<keyword evidence="5" id="KW-0418">Kinase</keyword>
<dbReference type="Pfam" id="PF00512">
    <property type="entry name" value="HisKA"/>
    <property type="match status" value="1"/>
</dbReference>
<feature type="transmembrane region" description="Helical" evidence="7">
    <location>
        <begin position="6"/>
        <end position="28"/>
    </location>
</feature>
<dbReference type="eggNOG" id="COG2205">
    <property type="taxonomic scope" value="Bacteria"/>
</dbReference>
<dbReference type="InterPro" id="IPR004358">
    <property type="entry name" value="Sig_transdc_His_kin-like_C"/>
</dbReference>
<dbReference type="InterPro" id="IPR005467">
    <property type="entry name" value="His_kinase_dom"/>
</dbReference>
<keyword evidence="4" id="KW-0808">Transferase</keyword>
<keyword evidence="6" id="KW-0902">Two-component regulatory system</keyword>
<evidence type="ECO:0000259" key="8">
    <source>
        <dbReference type="PROSITE" id="PS50109"/>
    </source>
</evidence>
<evidence type="ECO:0000256" key="3">
    <source>
        <dbReference type="ARBA" id="ARBA00022553"/>
    </source>
</evidence>
<evidence type="ECO:0000313" key="10">
    <source>
        <dbReference type="Proteomes" id="UP000009011"/>
    </source>
</evidence>
<evidence type="ECO:0000256" key="7">
    <source>
        <dbReference type="SAM" id="Phobius"/>
    </source>
</evidence>
<dbReference type="Pfam" id="PF02518">
    <property type="entry name" value="HATPase_c"/>
    <property type="match status" value="1"/>
</dbReference>
<dbReference type="InterPro" id="IPR003594">
    <property type="entry name" value="HATPase_dom"/>
</dbReference>
<comment type="catalytic activity">
    <reaction evidence="1">
        <text>ATP + protein L-histidine = ADP + protein N-phospho-L-histidine.</text>
        <dbReference type="EC" id="2.7.13.3"/>
    </reaction>
</comment>
<protein>
    <recommendedName>
        <fullName evidence="2">histidine kinase</fullName>
        <ecNumber evidence="2">2.7.13.3</ecNumber>
    </recommendedName>
</protein>
<dbReference type="Gene3D" id="3.30.565.10">
    <property type="entry name" value="Histidine kinase-like ATPase, C-terminal domain"/>
    <property type="match status" value="1"/>
</dbReference>
<evidence type="ECO:0000313" key="9">
    <source>
        <dbReference type="EMBL" id="AFN74425.1"/>
    </source>
</evidence>
<dbReference type="GO" id="GO:0004721">
    <property type="term" value="F:phosphoprotein phosphatase activity"/>
    <property type="evidence" value="ECO:0007669"/>
    <property type="project" value="TreeGrafter"/>
</dbReference>
<dbReference type="HOGENOM" id="CLU_026375_1_0_10"/>
<dbReference type="AlphaFoldDB" id="I6Z5J7"/>
<dbReference type="GO" id="GO:0016036">
    <property type="term" value="P:cellular response to phosphate starvation"/>
    <property type="evidence" value="ECO:0007669"/>
    <property type="project" value="TreeGrafter"/>
</dbReference>
<organism evidence="9 10">
    <name type="scientific">Melioribacter roseus (strain DSM 23840 / JCM 17771 / VKM B-2668 / P3M-2)</name>
    <dbReference type="NCBI Taxonomy" id="1191523"/>
    <lineage>
        <taxon>Bacteria</taxon>
        <taxon>Pseudomonadati</taxon>
        <taxon>Ignavibacteriota</taxon>
        <taxon>Ignavibacteria</taxon>
        <taxon>Ignavibacteriales</taxon>
        <taxon>Melioribacteraceae</taxon>
        <taxon>Melioribacter</taxon>
    </lineage>
</organism>
<dbReference type="SMART" id="SM00387">
    <property type="entry name" value="HATPase_c"/>
    <property type="match status" value="1"/>
</dbReference>
<dbReference type="InterPro" id="IPR036097">
    <property type="entry name" value="HisK_dim/P_sf"/>
</dbReference>